<gene>
    <name evidence="1" type="ORF">VFH_VI104960</name>
</gene>
<sequence>MKKTRHSENEIEETHENEDRIGGNAEFFSISNETLVNLALHSNSYAIIQIKLSTPNLCTFRFTGDIIPKICGGGLSSVKQVNIDSQNILAWSGDALILFSWLLDLSNVESLTVTSTILQILSLIPDLLKVKLPSLCNLKSLEVELIPLDDGLLRLLMKEEMLKKAAAKSSKEVVNLRKAFKARSEPPAIPDGIVDFLRQNSPLAVVNITTNYPSSFNLKQVEESLKGAKIINYRLRFSVCSSSVTPASAAKSASDAAPASAAEPATAASSNLQEKIWRRTNHNTNSPLLNNGL</sequence>
<name>A0AAV1B5V2_VICFA</name>
<accession>A0AAV1B5V2</accession>
<evidence type="ECO:0000313" key="2">
    <source>
        <dbReference type="Proteomes" id="UP001157006"/>
    </source>
</evidence>
<dbReference type="EMBL" id="OX451741">
    <property type="protein sequence ID" value="CAI8618049.1"/>
    <property type="molecule type" value="Genomic_DNA"/>
</dbReference>
<keyword evidence="2" id="KW-1185">Reference proteome</keyword>
<protein>
    <submittedName>
        <fullName evidence="1">Uncharacterized protein</fullName>
    </submittedName>
</protein>
<organism evidence="1 2">
    <name type="scientific">Vicia faba</name>
    <name type="common">Broad bean</name>
    <name type="synonym">Faba vulgaris</name>
    <dbReference type="NCBI Taxonomy" id="3906"/>
    <lineage>
        <taxon>Eukaryota</taxon>
        <taxon>Viridiplantae</taxon>
        <taxon>Streptophyta</taxon>
        <taxon>Embryophyta</taxon>
        <taxon>Tracheophyta</taxon>
        <taxon>Spermatophyta</taxon>
        <taxon>Magnoliopsida</taxon>
        <taxon>eudicotyledons</taxon>
        <taxon>Gunneridae</taxon>
        <taxon>Pentapetalae</taxon>
        <taxon>rosids</taxon>
        <taxon>fabids</taxon>
        <taxon>Fabales</taxon>
        <taxon>Fabaceae</taxon>
        <taxon>Papilionoideae</taxon>
        <taxon>50 kb inversion clade</taxon>
        <taxon>NPAAA clade</taxon>
        <taxon>Hologalegina</taxon>
        <taxon>IRL clade</taxon>
        <taxon>Fabeae</taxon>
        <taxon>Vicia</taxon>
    </lineage>
</organism>
<proteinExistence type="predicted"/>
<dbReference type="Proteomes" id="UP001157006">
    <property type="component" value="Chromosome 6"/>
</dbReference>
<dbReference type="AlphaFoldDB" id="A0AAV1B5V2"/>
<reference evidence="1 2" key="1">
    <citation type="submission" date="2023-01" db="EMBL/GenBank/DDBJ databases">
        <authorList>
            <person name="Kreplak J."/>
        </authorList>
    </citation>
    <scope>NUCLEOTIDE SEQUENCE [LARGE SCALE GENOMIC DNA]</scope>
</reference>
<evidence type="ECO:0000313" key="1">
    <source>
        <dbReference type="EMBL" id="CAI8618049.1"/>
    </source>
</evidence>